<dbReference type="PANTHER" id="PTHR43179">
    <property type="entry name" value="RHAMNOSYLTRANSFERASE WBBL"/>
    <property type="match status" value="1"/>
</dbReference>
<dbReference type="InterPro" id="IPR029044">
    <property type="entry name" value="Nucleotide-diphossugar_trans"/>
</dbReference>
<sequence>MSNYKKDFVDVITLNYNGKDSTAKLLDSFKDVGFKNYEIFIVDNGSSDGSADFLEKNYPEAKVIRSKKNLFFSRGNNLAISQTNSEFILLINNDIIVKPEFLSKMVERIKESDDIAAVASKMLLQDHPSMLDSVGVVMAKDGSPFNRGIGQPDVGQYDISEQTFGACFGCVLIRRDLYEGDIGPLDNQYFGYFEDVDWSFRANMLGYKIVTEPEAVVFHAHSVSSRKNVPMWKFYLIQRNFIWTIQKNFERKRAIKRTVRRYQYILKNMQFWPGKKDKLQLIKLIFVTLFTLPSTLLKRFNLQRRRKVWDEYIFRFSQNEYPFFEDINYKPVFTLDNLEHALKRIAGRDEKTRELHRRIISLNKEKEHNNNSNWDSEVKDLINDLVQNKVIDSSEKQNYIKDMVEDRIWDNS</sequence>
<protein>
    <submittedName>
        <fullName evidence="5">Glycosyltransferase family 2 protein</fullName>
    </submittedName>
</protein>
<dbReference type="InterPro" id="IPR001173">
    <property type="entry name" value="Glyco_trans_2-like"/>
</dbReference>
<dbReference type="GO" id="GO:0016757">
    <property type="term" value="F:glycosyltransferase activity"/>
    <property type="evidence" value="ECO:0007669"/>
    <property type="project" value="UniProtKB-KW"/>
</dbReference>
<name>A0A955RLY8_9BACT</name>
<comment type="caution">
    <text evidence="5">The sequence shown here is derived from an EMBL/GenBank/DDBJ whole genome shotgun (WGS) entry which is preliminary data.</text>
</comment>
<evidence type="ECO:0000313" key="5">
    <source>
        <dbReference type="EMBL" id="MCA9386817.1"/>
    </source>
</evidence>
<evidence type="ECO:0000259" key="4">
    <source>
        <dbReference type="Pfam" id="PF00535"/>
    </source>
</evidence>
<dbReference type="EMBL" id="JAGQLF010000018">
    <property type="protein sequence ID" value="MCA9386817.1"/>
    <property type="molecule type" value="Genomic_DNA"/>
</dbReference>
<proteinExistence type="inferred from homology"/>
<organism evidence="5 6">
    <name type="scientific">Candidatus Dojkabacteria bacterium</name>
    <dbReference type="NCBI Taxonomy" id="2099670"/>
    <lineage>
        <taxon>Bacteria</taxon>
        <taxon>Candidatus Dojkabacteria</taxon>
    </lineage>
</organism>
<dbReference type="PANTHER" id="PTHR43179:SF12">
    <property type="entry name" value="GALACTOFURANOSYLTRANSFERASE GLFT2"/>
    <property type="match status" value="1"/>
</dbReference>
<dbReference type="SUPFAM" id="SSF53448">
    <property type="entry name" value="Nucleotide-diphospho-sugar transferases"/>
    <property type="match status" value="1"/>
</dbReference>
<dbReference type="AlphaFoldDB" id="A0A955RLY8"/>
<evidence type="ECO:0000256" key="2">
    <source>
        <dbReference type="ARBA" id="ARBA00022676"/>
    </source>
</evidence>
<evidence type="ECO:0000256" key="1">
    <source>
        <dbReference type="ARBA" id="ARBA00006739"/>
    </source>
</evidence>
<evidence type="ECO:0000313" key="6">
    <source>
        <dbReference type="Proteomes" id="UP000714915"/>
    </source>
</evidence>
<comment type="similarity">
    <text evidence="1">Belongs to the glycosyltransferase 2 family.</text>
</comment>
<dbReference type="Gene3D" id="3.90.550.10">
    <property type="entry name" value="Spore Coat Polysaccharide Biosynthesis Protein SpsA, Chain A"/>
    <property type="match status" value="1"/>
</dbReference>
<keyword evidence="2" id="KW-0328">Glycosyltransferase</keyword>
<dbReference type="CDD" id="cd04186">
    <property type="entry name" value="GT_2_like_c"/>
    <property type="match status" value="1"/>
</dbReference>
<dbReference type="Pfam" id="PF00535">
    <property type="entry name" value="Glycos_transf_2"/>
    <property type="match status" value="1"/>
</dbReference>
<dbReference type="Proteomes" id="UP000714915">
    <property type="component" value="Unassembled WGS sequence"/>
</dbReference>
<reference evidence="5" key="2">
    <citation type="journal article" date="2021" name="Microbiome">
        <title>Successional dynamics and alternative stable states in a saline activated sludge microbial community over 9 years.</title>
        <authorList>
            <person name="Wang Y."/>
            <person name="Ye J."/>
            <person name="Ju F."/>
            <person name="Liu L."/>
            <person name="Boyd J.A."/>
            <person name="Deng Y."/>
            <person name="Parks D.H."/>
            <person name="Jiang X."/>
            <person name="Yin X."/>
            <person name="Woodcroft B.J."/>
            <person name="Tyson G.W."/>
            <person name="Hugenholtz P."/>
            <person name="Polz M.F."/>
            <person name="Zhang T."/>
        </authorList>
    </citation>
    <scope>NUCLEOTIDE SEQUENCE</scope>
    <source>
        <strain evidence="5">HKST-UBA09</strain>
    </source>
</reference>
<feature type="domain" description="Glycosyltransferase 2-like" evidence="4">
    <location>
        <begin position="11"/>
        <end position="120"/>
    </location>
</feature>
<accession>A0A955RLY8</accession>
<gene>
    <name evidence="5" type="ORF">KC669_02160</name>
</gene>
<reference evidence="5" key="1">
    <citation type="submission" date="2020-04" db="EMBL/GenBank/DDBJ databases">
        <authorList>
            <person name="Zhang T."/>
        </authorList>
    </citation>
    <scope>NUCLEOTIDE SEQUENCE</scope>
    <source>
        <strain evidence="5">HKST-UBA09</strain>
    </source>
</reference>
<keyword evidence="3" id="KW-0808">Transferase</keyword>
<evidence type="ECO:0000256" key="3">
    <source>
        <dbReference type="ARBA" id="ARBA00022679"/>
    </source>
</evidence>